<name>A0A835U5M0_VANPL</name>
<dbReference type="AlphaFoldDB" id="A0A835U5M0"/>
<organism evidence="1 2">
    <name type="scientific">Vanilla planifolia</name>
    <name type="common">Vanilla</name>
    <dbReference type="NCBI Taxonomy" id="51239"/>
    <lineage>
        <taxon>Eukaryota</taxon>
        <taxon>Viridiplantae</taxon>
        <taxon>Streptophyta</taxon>
        <taxon>Embryophyta</taxon>
        <taxon>Tracheophyta</taxon>
        <taxon>Spermatophyta</taxon>
        <taxon>Magnoliopsida</taxon>
        <taxon>Liliopsida</taxon>
        <taxon>Asparagales</taxon>
        <taxon>Orchidaceae</taxon>
        <taxon>Vanilloideae</taxon>
        <taxon>Vanilleae</taxon>
        <taxon>Vanilla</taxon>
    </lineage>
</organism>
<accession>A0A835U5M0</accession>
<keyword evidence="2" id="KW-1185">Reference proteome</keyword>
<dbReference type="OrthoDB" id="185373at2759"/>
<evidence type="ECO:0000313" key="2">
    <source>
        <dbReference type="Proteomes" id="UP000636800"/>
    </source>
</evidence>
<dbReference type="Proteomes" id="UP000636800">
    <property type="component" value="Unassembled WGS sequence"/>
</dbReference>
<protein>
    <submittedName>
        <fullName evidence="1">Uncharacterized protein</fullName>
    </submittedName>
</protein>
<dbReference type="EMBL" id="JADCNL010000112">
    <property type="protein sequence ID" value="KAG0450459.1"/>
    <property type="molecule type" value="Genomic_DNA"/>
</dbReference>
<proteinExistence type="predicted"/>
<reference evidence="1 2" key="1">
    <citation type="journal article" date="2020" name="Nat. Food">
        <title>A phased Vanilla planifolia genome enables genetic improvement of flavour and production.</title>
        <authorList>
            <person name="Hasing T."/>
            <person name="Tang H."/>
            <person name="Brym M."/>
            <person name="Khazi F."/>
            <person name="Huang T."/>
            <person name="Chambers A.H."/>
        </authorList>
    </citation>
    <scope>NUCLEOTIDE SEQUENCE [LARGE SCALE GENOMIC DNA]</scope>
    <source>
        <tissue evidence="1">Leaf</tissue>
    </source>
</reference>
<evidence type="ECO:0000313" key="1">
    <source>
        <dbReference type="EMBL" id="KAG0450459.1"/>
    </source>
</evidence>
<sequence>MTRTKHGAKAYAWNQFPSRVSSPQSIIEKICPSSRLKRELTTSKTYRKESNIKRLWTMANSQPEDSRFFFLKSSPEGAPDQRGS</sequence>
<gene>
    <name evidence="1" type="ORF">HPP92_026902</name>
</gene>
<comment type="caution">
    <text evidence="1">The sequence shown here is derived from an EMBL/GenBank/DDBJ whole genome shotgun (WGS) entry which is preliminary data.</text>
</comment>